<name>A0A645C2Z4_9ZZZZ</name>
<comment type="caution">
    <text evidence="1">The sequence shown here is derived from an EMBL/GenBank/DDBJ whole genome shotgun (WGS) entry which is preliminary data.</text>
</comment>
<proteinExistence type="predicted"/>
<protein>
    <submittedName>
        <fullName evidence="1">Uncharacterized protein</fullName>
    </submittedName>
</protein>
<sequence>MKQRLGEEHLSLSFFRNRNDARNINFPLDHAPVHIVPGIHGVLQRVFVGGKNNIGEIGIKAERTAVDGIGVRRVSFVHLIPHGGLRICPRAHRQARDQSRR</sequence>
<gene>
    <name evidence="1" type="ORF">SDC9_118285</name>
</gene>
<dbReference type="EMBL" id="VSSQ01024033">
    <property type="protein sequence ID" value="MPM71321.1"/>
    <property type="molecule type" value="Genomic_DNA"/>
</dbReference>
<evidence type="ECO:0000313" key="1">
    <source>
        <dbReference type="EMBL" id="MPM71321.1"/>
    </source>
</evidence>
<accession>A0A645C2Z4</accession>
<reference evidence="1" key="1">
    <citation type="submission" date="2019-08" db="EMBL/GenBank/DDBJ databases">
        <authorList>
            <person name="Kucharzyk K."/>
            <person name="Murdoch R.W."/>
            <person name="Higgins S."/>
            <person name="Loffler F."/>
        </authorList>
    </citation>
    <scope>NUCLEOTIDE SEQUENCE</scope>
</reference>
<dbReference type="AlphaFoldDB" id="A0A645C2Z4"/>
<organism evidence="1">
    <name type="scientific">bioreactor metagenome</name>
    <dbReference type="NCBI Taxonomy" id="1076179"/>
    <lineage>
        <taxon>unclassified sequences</taxon>
        <taxon>metagenomes</taxon>
        <taxon>ecological metagenomes</taxon>
    </lineage>
</organism>